<evidence type="ECO:0000256" key="1">
    <source>
        <dbReference type="ARBA" id="ARBA00022737"/>
    </source>
</evidence>
<comment type="caution">
    <text evidence="6">The sequence shown here is derived from an EMBL/GenBank/DDBJ whole genome shotgun (WGS) entry which is preliminary data.</text>
</comment>
<dbReference type="InterPro" id="IPR011990">
    <property type="entry name" value="TPR-like_helical_dom_sf"/>
</dbReference>
<evidence type="ECO:0000259" key="5">
    <source>
        <dbReference type="PROSITE" id="PS50125"/>
    </source>
</evidence>
<feature type="transmembrane region" description="Helical" evidence="4">
    <location>
        <begin position="191"/>
        <end position="211"/>
    </location>
</feature>
<dbReference type="InterPro" id="IPR029787">
    <property type="entry name" value="Nucleotide_cyclase"/>
</dbReference>
<dbReference type="Gene3D" id="1.25.40.10">
    <property type="entry name" value="Tetratricopeptide repeat domain"/>
    <property type="match status" value="2"/>
</dbReference>
<keyword evidence="4" id="KW-0812">Transmembrane</keyword>
<dbReference type="EMBL" id="BTPD01000003">
    <property type="protein sequence ID" value="GMQ28340.1"/>
    <property type="molecule type" value="Genomic_DNA"/>
</dbReference>
<proteinExistence type="predicted"/>
<dbReference type="CDD" id="cd07302">
    <property type="entry name" value="CHD"/>
    <property type="match status" value="1"/>
</dbReference>
<dbReference type="SUPFAM" id="SSF48452">
    <property type="entry name" value="TPR-like"/>
    <property type="match status" value="2"/>
</dbReference>
<dbReference type="InterPro" id="IPR001054">
    <property type="entry name" value="A/G_cyclase"/>
</dbReference>
<dbReference type="Pfam" id="PF00211">
    <property type="entry name" value="Guanylate_cyc"/>
    <property type="match status" value="1"/>
</dbReference>
<accession>A0ABQ6PK56</accession>
<keyword evidence="2 3" id="KW-0802">TPR repeat</keyword>
<reference evidence="6 7" key="1">
    <citation type="submission" date="2023-08" db="EMBL/GenBank/DDBJ databases">
        <title>Draft genome sequence of Algoriphagus confluentis.</title>
        <authorList>
            <person name="Takatani N."/>
            <person name="Hosokawa M."/>
            <person name="Sawabe T."/>
        </authorList>
    </citation>
    <scope>NUCLEOTIDE SEQUENCE [LARGE SCALE GENOMIC DNA]</scope>
    <source>
        <strain evidence="6 7">NBRC 111222</strain>
    </source>
</reference>
<keyword evidence="7" id="KW-1185">Reference proteome</keyword>
<sequence>MNQNLIRKQAVVYFSDIVGYTRLMGKDEDGAFQLMKENLKVHQRIFSKHGGQIIKELGDGILGVFENPEGAIKASLEIQREIIVKGKFQLRIGLHCGDIIFDHGDVFGDAVNQSSRIQSVGIPSSILLSDQLHRTLSEDITDQTVRLGGFNLKNVEQKVELHALTIPPLAIPKRADVLQNIRYQERSPWKYWMGIGIVFLLLTMVTYSVFWKGNVWEKDKSVAVLPFVNLSGNPELDYFTDGLTENLIGQLTKINSIKTISYLTMAEYKGALLPLDSLANALDVSTILKGTVEQLNSGYRFKLQLIDTDENKNIWTDEYTRQGPDITQIQNEIARDIARVLNAQLTAEESIQIGKGETANAEAYDLLFQAKQLYYAGFGDSNLFFEAAELLKKAINLDPNYALAYTWLAKTYFQIAYDEPKGPWYDLSLEMSSKALELEPKLAEGYSARGMVYYDLGQYTKARNTMETALSFQPNLSDAIGNLATTNFASGNLLAALNLQKKAADLGPSSHLPYQNLGWIYKILGRFKEANRYFDRSLEISKNSTTYELKGISLIEQGKKEEALQLLDLLSLKDSSEFHVRVAGSILFYSNEYDSAFNVWSISINRSLKSGFDKFYSTPINYAYLLKKRGENQFADSLLNAIVQIKVEAMSLGSEEYYLPLEISTAYAVKNQYPEAIKYLQIAYERGWRDYFFAEFNPAFEGLKNDSRYKKIISQIRDDLNRINQELNSTSLQRDK</sequence>
<dbReference type="SMART" id="SM00028">
    <property type="entry name" value="TPR"/>
    <property type="match status" value="3"/>
</dbReference>
<dbReference type="NCBIfam" id="NF047558">
    <property type="entry name" value="TPR_END_plus"/>
    <property type="match status" value="1"/>
</dbReference>
<feature type="domain" description="Guanylate cyclase" evidence="5">
    <location>
        <begin position="11"/>
        <end position="118"/>
    </location>
</feature>
<dbReference type="Proteomes" id="UP001338309">
    <property type="component" value="Unassembled WGS sequence"/>
</dbReference>
<organism evidence="6 7">
    <name type="scientific">Algoriphagus confluentis</name>
    <dbReference type="NCBI Taxonomy" id="1697556"/>
    <lineage>
        <taxon>Bacteria</taxon>
        <taxon>Pseudomonadati</taxon>
        <taxon>Bacteroidota</taxon>
        <taxon>Cytophagia</taxon>
        <taxon>Cytophagales</taxon>
        <taxon>Cyclobacteriaceae</taxon>
        <taxon>Algoriphagus</taxon>
    </lineage>
</organism>
<dbReference type="PROSITE" id="PS50293">
    <property type="entry name" value="TPR_REGION"/>
    <property type="match status" value="1"/>
</dbReference>
<dbReference type="PANTHER" id="PTHR44749:SF1">
    <property type="entry name" value="TETRATRICOPEPTIDE-LIKE HELICAL DOMAIN-CONTAINING PROTEIN"/>
    <property type="match status" value="1"/>
</dbReference>
<dbReference type="SMART" id="SM00044">
    <property type="entry name" value="CYCc"/>
    <property type="match status" value="1"/>
</dbReference>
<evidence type="ECO:0000313" key="6">
    <source>
        <dbReference type="EMBL" id="GMQ28340.1"/>
    </source>
</evidence>
<keyword evidence="4" id="KW-1133">Transmembrane helix</keyword>
<dbReference type="Gene3D" id="3.40.50.10610">
    <property type="entry name" value="ABC-type transport auxiliary lipoprotein component"/>
    <property type="match status" value="1"/>
</dbReference>
<dbReference type="InterPro" id="IPR044650">
    <property type="entry name" value="SRFR1-like"/>
</dbReference>
<dbReference type="Pfam" id="PF13181">
    <property type="entry name" value="TPR_8"/>
    <property type="match status" value="1"/>
</dbReference>
<keyword evidence="1" id="KW-0677">Repeat</keyword>
<gene>
    <name evidence="6" type="ORF">Aconfl_09830</name>
</gene>
<dbReference type="PANTHER" id="PTHR44749">
    <property type="entry name" value="SUPPRESSOR OF RPS4-RLD 1"/>
    <property type="match status" value="1"/>
</dbReference>
<evidence type="ECO:0000256" key="2">
    <source>
        <dbReference type="ARBA" id="ARBA00022803"/>
    </source>
</evidence>
<dbReference type="Gene3D" id="3.30.70.1230">
    <property type="entry name" value="Nucleotide cyclase"/>
    <property type="match status" value="1"/>
</dbReference>
<dbReference type="PROSITE" id="PS50125">
    <property type="entry name" value="GUANYLATE_CYCLASE_2"/>
    <property type="match status" value="1"/>
</dbReference>
<dbReference type="InterPro" id="IPR019734">
    <property type="entry name" value="TPR_rpt"/>
</dbReference>
<protein>
    <recommendedName>
        <fullName evidence="5">Guanylate cyclase domain-containing protein</fullName>
    </recommendedName>
</protein>
<feature type="repeat" description="TPR" evidence="3">
    <location>
        <begin position="443"/>
        <end position="476"/>
    </location>
</feature>
<dbReference type="InterPro" id="IPR013105">
    <property type="entry name" value="TPR_2"/>
</dbReference>
<dbReference type="RefSeq" id="WP_338223102.1">
    <property type="nucleotide sequence ID" value="NZ_BTPD01000003.1"/>
</dbReference>
<dbReference type="PROSITE" id="PS50005">
    <property type="entry name" value="TPR"/>
    <property type="match status" value="2"/>
</dbReference>
<evidence type="ECO:0000313" key="7">
    <source>
        <dbReference type="Proteomes" id="UP001338309"/>
    </source>
</evidence>
<feature type="repeat" description="TPR" evidence="3">
    <location>
        <begin position="511"/>
        <end position="544"/>
    </location>
</feature>
<dbReference type="Pfam" id="PF07719">
    <property type="entry name" value="TPR_2"/>
    <property type="match status" value="1"/>
</dbReference>
<evidence type="ECO:0000256" key="3">
    <source>
        <dbReference type="PROSITE-ProRule" id="PRU00339"/>
    </source>
</evidence>
<dbReference type="SUPFAM" id="SSF55073">
    <property type="entry name" value="Nucleotide cyclase"/>
    <property type="match status" value="1"/>
</dbReference>
<evidence type="ECO:0000256" key="4">
    <source>
        <dbReference type="SAM" id="Phobius"/>
    </source>
</evidence>
<name>A0ABQ6PK56_9BACT</name>
<dbReference type="Pfam" id="PF13414">
    <property type="entry name" value="TPR_11"/>
    <property type="match status" value="1"/>
</dbReference>
<keyword evidence="4" id="KW-0472">Membrane</keyword>